<dbReference type="RefSeq" id="WP_148135662.1">
    <property type="nucleotide sequence ID" value="NZ_CP017634.1"/>
</dbReference>
<evidence type="ECO:0000256" key="5">
    <source>
        <dbReference type="ARBA" id="ARBA00022989"/>
    </source>
</evidence>
<gene>
    <name evidence="9" type="ORF">DCMF_17760</name>
</gene>
<feature type="transmembrane region" description="Helical" evidence="7">
    <location>
        <begin position="216"/>
        <end position="239"/>
    </location>
</feature>
<evidence type="ECO:0000313" key="10">
    <source>
        <dbReference type="Proteomes" id="UP000323521"/>
    </source>
</evidence>
<dbReference type="Pfam" id="PF07690">
    <property type="entry name" value="MFS_1"/>
    <property type="match status" value="2"/>
</dbReference>
<dbReference type="PRINTS" id="PR01035">
    <property type="entry name" value="TCRTETA"/>
</dbReference>
<feature type="transmembrane region" description="Helical" evidence="7">
    <location>
        <begin position="79"/>
        <end position="97"/>
    </location>
</feature>
<accession>A0A3G1KVD2</accession>
<dbReference type="AlphaFoldDB" id="A0A3G1KVD2"/>
<feature type="transmembrane region" description="Helical" evidence="7">
    <location>
        <begin position="251"/>
        <end position="271"/>
    </location>
</feature>
<evidence type="ECO:0000256" key="7">
    <source>
        <dbReference type="SAM" id="Phobius"/>
    </source>
</evidence>
<sequence>MEQWKRNLAVLCVALFLVMASWSSIIPFLPMYLEDYLGVEGDSQINFWTGIIYGASFLSMMIVSPIWGKLGDRYGRKIMIVRSGLGIGAIIALMGIAQTPMQLLILRLINGTISGFNPASIALVSTDSPKEKVGFALGTLNAAVVGGSVLGPVIGGVMAELIGLRHVFFVTGLVLFLATLLVVVYVKEINKPVPGVSGSRMAADAKKIFSTPPLPALFTSGMLIQFALLSTNPFLPVFIQELEHNESSTSFLIGLAVSAAGVASVLFSPIFGRLGDRVGSERILFYSLLASVVSLIPHALVTSYGQVLICRFLFGIAVGGLIPAVNTLIRWYAPQGMESSTYGYSNSFFNIGMMLGPVTGGMMAGIIGVRGLFLFSAALFLINAVWFRIHLINKKSTQPGTEI</sequence>
<evidence type="ECO:0000256" key="4">
    <source>
        <dbReference type="ARBA" id="ARBA00022692"/>
    </source>
</evidence>
<evidence type="ECO:0000256" key="3">
    <source>
        <dbReference type="ARBA" id="ARBA00022475"/>
    </source>
</evidence>
<reference evidence="9 10" key="1">
    <citation type="submission" date="2016-10" db="EMBL/GenBank/DDBJ databases">
        <title>Complete Genome Sequence of Peptococcaceae strain DCMF.</title>
        <authorList>
            <person name="Edwards R.J."/>
            <person name="Holland S.I."/>
            <person name="Deshpande N.P."/>
            <person name="Wong Y.K."/>
            <person name="Ertan H."/>
            <person name="Manefield M."/>
            <person name="Russell T.L."/>
            <person name="Lee M.J."/>
        </authorList>
    </citation>
    <scope>NUCLEOTIDE SEQUENCE [LARGE SCALE GENOMIC DNA]</scope>
    <source>
        <strain evidence="9 10">DCMF</strain>
    </source>
</reference>
<keyword evidence="5 7" id="KW-1133">Transmembrane helix</keyword>
<dbReference type="GO" id="GO:0005886">
    <property type="term" value="C:plasma membrane"/>
    <property type="evidence" value="ECO:0007669"/>
    <property type="project" value="UniProtKB-SubCell"/>
</dbReference>
<evidence type="ECO:0000256" key="1">
    <source>
        <dbReference type="ARBA" id="ARBA00004651"/>
    </source>
</evidence>
<keyword evidence="6 7" id="KW-0472">Membrane</keyword>
<dbReference type="InterPro" id="IPR011701">
    <property type="entry name" value="MFS"/>
</dbReference>
<dbReference type="PANTHER" id="PTHR43414">
    <property type="entry name" value="MULTIDRUG RESISTANCE PROTEIN MDTG"/>
    <property type="match status" value="1"/>
</dbReference>
<comment type="subcellular location">
    <subcellularLocation>
        <location evidence="1">Cell membrane</location>
        <topology evidence="1">Multi-pass membrane protein</topology>
    </subcellularLocation>
</comment>
<evidence type="ECO:0000313" key="9">
    <source>
        <dbReference type="EMBL" id="ATW26360.1"/>
    </source>
</evidence>
<dbReference type="PANTHER" id="PTHR43414:SF6">
    <property type="entry name" value="MULTIDRUG RESISTANCE PROTEIN MDTG"/>
    <property type="match status" value="1"/>
</dbReference>
<protein>
    <submittedName>
        <fullName evidence="9">MFS transporter</fullName>
    </submittedName>
</protein>
<dbReference type="Proteomes" id="UP000323521">
    <property type="component" value="Chromosome"/>
</dbReference>
<dbReference type="InterPro" id="IPR020846">
    <property type="entry name" value="MFS_dom"/>
</dbReference>
<dbReference type="OrthoDB" id="65739at2"/>
<proteinExistence type="predicted"/>
<organism evidence="9 10">
    <name type="scientific">Formimonas warabiya</name>
    <dbReference type="NCBI Taxonomy" id="1761012"/>
    <lineage>
        <taxon>Bacteria</taxon>
        <taxon>Bacillati</taxon>
        <taxon>Bacillota</taxon>
        <taxon>Clostridia</taxon>
        <taxon>Eubacteriales</taxon>
        <taxon>Peptococcaceae</taxon>
        <taxon>Candidatus Formimonas</taxon>
    </lineage>
</organism>
<name>A0A3G1KVD2_FORW1</name>
<feature type="transmembrane region" description="Helical" evidence="7">
    <location>
        <begin position="283"/>
        <end position="300"/>
    </location>
</feature>
<evidence type="ECO:0000256" key="6">
    <source>
        <dbReference type="ARBA" id="ARBA00023136"/>
    </source>
</evidence>
<dbReference type="InterPro" id="IPR001958">
    <property type="entry name" value="Tet-R_TetA/multi-R_MdtG-like"/>
</dbReference>
<evidence type="ECO:0000259" key="8">
    <source>
        <dbReference type="PROSITE" id="PS50850"/>
    </source>
</evidence>
<feature type="transmembrane region" description="Helical" evidence="7">
    <location>
        <begin position="133"/>
        <end position="155"/>
    </location>
</feature>
<keyword evidence="3" id="KW-1003">Cell membrane</keyword>
<dbReference type="Gene3D" id="1.20.1250.20">
    <property type="entry name" value="MFS general substrate transporter like domains"/>
    <property type="match status" value="2"/>
</dbReference>
<feature type="transmembrane region" description="Helical" evidence="7">
    <location>
        <begin position="353"/>
        <end position="386"/>
    </location>
</feature>
<evidence type="ECO:0000256" key="2">
    <source>
        <dbReference type="ARBA" id="ARBA00022448"/>
    </source>
</evidence>
<keyword evidence="4 7" id="KW-0812">Transmembrane</keyword>
<feature type="transmembrane region" description="Helical" evidence="7">
    <location>
        <begin position="312"/>
        <end position="333"/>
    </location>
</feature>
<dbReference type="InterPro" id="IPR036259">
    <property type="entry name" value="MFS_trans_sf"/>
</dbReference>
<keyword evidence="10" id="KW-1185">Reference proteome</keyword>
<dbReference type="KEGG" id="fwa:DCMF_17760"/>
<feature type="transmembrane region" description="Helical" evidence="7">
    <location>
        <begin position="47"/>
        <end position="67"/>
    </location>
</feature>
<dbReference type="SUPFAM" id="SSF103473">
    <property type="entry name" value="MFS general substrate transporter"/>
    <property type="match status" value="1"/>
</dbReference>
<keyword evidence="2" id="KW-0813">Transport</keyword>
<dbReference type="EMBL" id="CP017634">
    <property type="protein sequence ID" value="ATW26360.1"/>
    <property type="molecule type" value="Genomic_DNA"/>
</dbReference>
<dbReference type="GO" id="GO:0022857">
    <property type="term" value="F:transmembrane transporter activity"/>
    <property type="evidence" value="ECO:0007669"/>
    <property type="project" value="InterPro"/>
</dbReference>
<feature type="domain" description="Major facilitator superfamily (MFS) profile" evidence="8">
    <location>
        <begin position="7"/>
        <end position="395"/>
    </location>
</feature>
<feature type="transmembrane region" description="Helical" evidence="7">
    <location>
        <begin position="167"/>
        <end position="186"/>
    </location>
</feature>
<dbReference type="PROSITE" id="PS50850">
    <property type="entry name" value="MFS"/>
    <property type="match status" value="1"/>
</dbReference>